<evidence type="ECO:0000313" key="1">
    <source>
        <dbReference type="EMBL" id="GAG70699.1"/>
    </source>
</evidence>
<name>X0ZMQ9_9ZZZZ</name>
<gene>
    <name evidence="1" type="ORF">S01H4_05358</name>
    <name evidence="2" type="ORF">S03H2_00326</name>
</gene>
<accession>X0ZMQ9</accession>
<reference evidence="1" key="1">
    <citation type="journal article" date="2014" name="Front. Microbiol.">
        <title>High frequency of phylogenetically diverse reductive dehalogenase-homologous genes in deep subseafloor sedimentary metagenomes.</title>
        <authorList>
            <person name="Kawai M."/>
            <person name="Futagami T."/>
            <person name="Toyoda A."/>
            <person name="Takaki Y."/>
            <person name="Nishi S."/>
            <person name="Hori S."/>
            <person name="Arai W."/>
            <person name="Tsubouchi T."/>
            <person name="Morono Y."/>
            <person name="Uchiyama I."/>
            <person name="Ito T."/>
            <person name="Fujiyama A."/>
            <person name="Inagaki F."/>
            <person name="Takami H."/>
        </authorList>
    </citation>
    <scope>NUCLEOTIDE SEQUENCE</scope>
    <source>
        <strain evidence="1">Expedition CK06-06</strain>
    </source>
</reference>
<protein>
    <submittedName>
        <fullName evidence="1">Uncharacterized protein</fullName>
    </submittedName>
</protein>
<dbReference type="EMBL" id="BART01001545">
    <property type="protein sequence ID" value="GAG70699.1"/>
    <property type="molecule type" value="Genomic_DNA"/>
</dbReference>
<dbReference type="EMBL" id="BARU01000048">
    <property type="protein sequence ID" value="GAH26173.1"/>
    <property type="molecule type" value="Genomic_DNA"/>
</dbReference>
<comment type="caution">
    <text evidence="1">The sequence shown here is derived from an EMBL/GenBank/DDBJ whole genome shotgun (WGS) entry which is preliminary data.</text>
</comment>
<sequence length="140" mass="16701">MIPYPQTFTYAPRPGYKYLVFGMTMSRVRDFATGDTLTTDDYGFYHRHGQMKYHWDPGVESIYEFNYPHWLEITTEDPVEMVFYNNTGLTIIQDFSIWMFECGTEQWREYVLPYLKGHYKLFDTIGKMSEAELRKIVGVK</sequence>
<evidence type="ECO:0000313" key="2">
    <source>
        <dbReference type="EMBL" id="GAH26173.1"/>
    </source>
</evidence>
<organism evidence="1">
    <name type="scientific">marine sediment metagenome</name>
    <dbReference type="NCBI Taxonomy" id="412755"/>
    <lineage>
        <taxon>unclassified sequences</taxon>
        <taxon>metagenomes</taxon>
        <taxon>ecological metagenomes</taxon>
    </lineage>
</organism>
<proteinExistence type="predicted"/>
<dbReference type="AlphaFoldDB" id="X0ZMQ9"/>